<reference evidence="2" key="1">
    <citation type="journal article" date="2020" name="Nature">
        <title>Giant virus diversity and host interactions through global metagenomics.</title>
        <authorList>
            <person name="Schulz F."/>
            <person name="Roux S."/>
            <person name="Paez-Espino D."/>
            <person name="Jungbluth S."/>
            <person name="Walsh D.A."/>
            <person name="Denef V.J."/>
            <person name="McMahon K.D."/>
            <person name="Konstantinidis K.T."/>
            <person name="Eloe-Fadrosh E.A."/>
            <person name="Kyrpides N.C."/>
            <person name="Woyke T."/>
        </authorList>
    </citation>
    <scope>NUCLEOTIDE SEQUENCE</scope>
    <source>
        <strain evidence="2">GVMAG-M-3300020166-18</strain>
    </source>
</reference>
<evidence type="ECO:0000256" key="1">
    <source>
        <dbReference type="SAM" id="MobiDB-lite"/>
    </source>
</evidence>
<feature type="compositionally biased region" description="Basic residues" evidence="1">
    <location>
        <begin position="222"/>
        <end position="231"/>
    </location>
</feature>
<protein>
    <submittedName>
        <fullName evidence="2">Uncharacterized protein</fullName>
    </submittedName>
</protein>
<evidence type="ECO:0000313" key="2">
    <source>
        <dbReference type="EMBL" id="QHS96502.1"/>
    </source>
</evidence>
<feature type="region of interest" description="Disordered" evidence="1">
    <location>
        <begin position="189"/>
        <end position="241"/>
    </location>
</feature>
<name>A0A6C0BWQ7_9ZZZZ</name>
<sequence length="479" mass="56459">MTQQVWYEDIISKLNTNISIPYVFEKDLAQHNISGIPHKIQYDTVIFEVLLGNPIYMTDGTQIGTIIIYPIYELEKKHGENRKIGVYEIVPEDLPKVYEDVRDNNPNINMLGRPYFYNFILGENNLQMNRINPVIREQELKYGRGFDWNKKQKIKIGNYDINAFLNEEERLKARENDTLEKDNDLRDQAQEAQKKHNIQEQKKKDLLAADKLRQQDKLDTRRRAKTHRKMETHRGSEKPEMSGMASIMDTFNKRVLNKTKKNKYIFDESHNWLQKYMKNINYEIIEHEDVTMFGALSQLLDESSEDIREKLSNFVTADDFVKQRTMHMKLTENIKKLHNAGKPSEKDLQKLNNAIIDYEYLFNINTFDKFKDAIKVVKGNLLLLTVIERMYDNKYKVVVLKNNNRNNREREAKFEKIVLCNNTTIDPLTKNASKNMQYGMLSFDNGKYNSIKYDNKGLLLYNDVPSAIQKRLIDNCINV</sequence>
<accession>A0A6C0BWQ7</accession>
<organism evidence="2">
    <name type="scientific">viral metagenome</name>
    <dbReference type="NCBI Taxonomy" id="1070528"/>
    <lineage>
        <taxon>unclassified sequences</taxon>
        <taxon>metagenomes</taxon>
        <taxon>organismal metagenomes</taxon>
    </lineage>
</organism>
<feature type="compositionally biased region" description="Basic and acidic residues" evidence="1">
    <location>
        <begin position="189"/>
        <end position="221"/>
    </location>
</feature>
<proteinExistence type="predicted"/>
<dbReference type="AlphaFoldDB" id="A0A6C0BWQ7"/>
<dbReference type="EMBL" id="MN739271">
    <property type="protein sequence ID" value="QHS96502.1"/>
    <property type="molecule type" value="Genomic_DNA"/>
</dbReference>